<dbReference type="PANTHER" id="PTHR35851">
    <property type="entry name" value="CELL DIVISION PROTEIN FTSQ"/>
    <property type="match status" value="1"/>
</dbReference>
<name>A0A0J8GSC3_9ALTE</name>
<dbReference type="RefSeq" id="WP_048691430.1">
    <property type="nucleotide sequence ID" value="NZ_KQ130487.1"/>
</dbReference>
<dbReference type="GO" id="GO:0043093">
    <property type="term" value="P:FtsZ-dependent cytokinesis"/>
    <property type="evidence" value="ECO:0007669"/>
    <property type="project" value="UniProtKB-UniRule"/>
</dbReference>
<dbReference type="GO" id="GO:0032153">
    <property type="term" value="C:cell division site"/>
    <property type="evidence" value="ECO:0007669"/>
    <property type="project" value="UniProtKB-UniRule"/>
</dbReference>
<keyword evidence="7 9" id="KW-0472">Membrane</keyword>
<evidence type="ECO:0000259" key="10">
    <source>
        <dbReference type="PROSITE" id="PS51779"/>
    </source>
</evidence>
<dbReference type="Pfam" id="PF08478">
    <property type="entry name" value="POTRA_1"/>
    <property type="match status" value="1"/>
</dbReference>
<dbReference type="AlphaFoldDB" id="A0A0J8GSC3"/>
<dbReference type="InterPro" id="IPR005548">
    <property type="entry name" value="Cell_div_FtsQ/DivIB_C"/>
</dbReference>
<accession>A0A0J8GSC3</accession>
<comment type="caution">
    <text evidence="11">The sequence shown here is derived from an EMBL/GenBank/DDBJ whole genome shotgun (WGS) entry which is preliminary data.</text>
</comment>
<protein>
    <recommendedName>
        <fullName evidence="9">Cell division protein FtsQ</fullName>
    </recommendedName>
</protein>
<sequence>MIDLQLAKLRQIEWPFWIGFIFFIAVIVSCFRLWFSSVDWLKTRDSLPVEQLIVEGNQDYVEYRDVLEALAPQMQQSFFELDVNQAQQNVENIDWVYWVAIRKEWPNMLKVNLIEQEAEVHWNGDFLLNTLGQVFQADVSRLLKAIPALFGPEGDETKALQAYRDLSQLLALENLAIDEMTLTERHAIRMILSNGIKLNLGREDWLVRIKRFIEFYPDLNEQNNVEYVDLRYDTGFSVGHKSEQTQTK</sequence>
<comment type="subcellular location">
    <subcellularLocation>
        <location evidence="9">Cell inner membrane</location>
        <topology evidence="9">Single-pass type II membrane protein</topology>
    </subcellularLocation>
    <subcellularLocation>
        <location evidence="1">Membrane</location>
    </subcellularLocation>
    <text evidence="9">Localizes to the division septum.</text>
</comment>
<gene>
    <name evidence="9" type="primary">ftsQ</name>
    <name evidence="11" type="ORF">XM47_07955</name>
</gene>
<evidence type="ECO:0000256" key="9">
    <source>
        <dbReference type="HAMAP-Rule" id="MF_00911"/>
    </source>
</evidence>
<keyword evidence="2 9" id="KW-1003">Cell membrane</keyword>
<feature type="domain" description="POTRA" evidence="10">
    <location>
        <begin position="47"/>
        <end position="116"/>
    </location>
</feature>
<evidence type="ECO:0000256" key="7">
    <source>
        <dbReference type="ARBA" id="ARBA00023136"/>
    </source>
</evidence>
<dbReference type="HAMAP" id="MF_00911">
    <property type="entry name" value="FtsQ_subfam"/>
    <property type="match status" value="1"/>
</dbReference>
<comment type="subunit">
    <text evidence="9">Part of a complex composed of FtsB, FtsL and FtsQ.</text>
</comment>
<dbReference type="InterPro" id="IPR034746">
    <property type="entry name" value="POTRA"/>
</dbReference>
<keyword evidence="6 9" id="KW-1133">Transmembrane helix</keyword>
<dbReference type="InterPro" id="IPR013685">
    <property type="entry name" value="POTRA_FtsQ_type"/>
</dbReference>
<dbReference type="PATRIC" id="fig|1513271.3.peg.1624"/>
<evidence type="ECO:0000256" key="6">
    <source>
        <dbReference type="ARBA" id="ARBA00022989"/>
    </source>
</evidence>
<evidence type="ECO:0000256" key="4">
    <source>
        <dbReference type="ARBA" id="ARBA00022618"/>
    </source>
</evidence>
<evidence type="ECO:0000313" key="12">
    <source>
        <dbReference type="Proteomes" id="UP000037600"/>
    </source>
</evidence>
<keyword evidence="5 9" id="KW-0812">Transmembrane</keyword>
<reference evidence="11 12" key="1">
    <citation type="submission" date="2015-04" db="EMBL/GenBank/DDBJ databases">
        <title>Draft Genome Sequence of the Novel Agar-Digesting Marine Bacterium Q1.</title>
        <authorList>
            <person name="Li Y."/>
            <person name="Li D."/>
            <person name="Chen G."/>
            <person name="Du Z."/>
        </authorList>
    </citation>
    <scope>NUCLEOTIDE SEQUENCE [LARGE SCALE GENOMIC DNA]</scope>
    <source>
        <strain evidence="11 12">Q1</strain>
    </source>
</reference>
<evidence type="ECO:0000256" key="3">
    <source>
        <dbReference type="ARBA" id="ARBA00022519"/>
    </source>
</evidence>
<dbReference type="InterPro" id="IPR026579">
    <property type="entry name" value="FtsQ"/>
</dbReference>
<dbReference type="Proteomes" id="UP000037600">
    <property type="component" value="Unassembled WGS sequence"/>
</dbReference>
<dbReference type="PROSITE" id="PS51779">
    <property type="entry name" value="POTRA"/>
    <property type="match status" value="1"/>
</dbReference>
<evidence type="ECO:0000256" key="1">
    <source>
        <dbReference type="ARBA" id="ARBA00004370"/>
    </source>
</evidence>
<evidence type="ECO:0000256" key="2">
    <source>
        <dbReference type="ARBA" id="ARBA00022475"/>
    </source>
</evidence>
<evidence type="ECO:0000256" key="5">
    <source>
        <dbReference type="ARBA" id="ARBA00022692"/>
    </source>
</evidence>
<dbReference type="STRING" id="1513271.XM47_07955"/>
<keyword evidence="12" id="KW-1185">Reference proteome</keyword>
<comment type="similarity">
    <text evidence="9">Belongs to the FtsQ/DivIB family. FtsQ subfamily.</text>
</comment>
<keyword evidence="8 9" id="KW-0131">Cell cycle</keyword>
<comment type="function">
    <text evidence="9">Essential cell division protein. May link together the upstream cell division proteins, which are predominantly cytoplasmic, with the downstream cell division proteins, which are predominantly periplasmic. May control correct divisome assembly.</text>
</comment>
<evidence type="ECO:0000256" key="8">
    <source>
        <dbReference type="ARBA" id="ARBA00023306"/>
    </source>
</evidence>
<organism evidence="11 12">
    <name type="scientific">Catenovulum maritimum</name>
    <dbReference type="NCBI Taxonomy" id="1513271"/>
    <lineage>
        <taxon>Bacteria</taxon>
        <taxon>Pseudomonadati</taxon>
        <taxon>Pseudomonadota</taxon>
        <taxon>Gammaproteobacteria</taxon>
        <taxon>Alteromonadales</taxon>
        <taxon>Alteromonadaceae</taxon>
        <taxon>Catenovulum</taxon>
    </lineage>
</organism>
<dbReference type="GO" id="GO:0090529">
    <property type="term" value="P:cell septum assembly"/>
    <property type="evidence" value="ECO:0007669"/>
    <property type="project" value="InterPro"/>
</dbReference>
<keyword evidence="3 9" id="KW-0997">Cell inner membrane</keyword>
<dbReference type="GO" id="GO:0005886">
    <property type="term" value="C:plasma membrane"/>
    <property type="evidence" value="ECO:0007669"/>
    <property type="project" value="UniProtKB-SubCell"/>
</dbReference>
<dbReference type="PANTHER" id="PTHR35851:SF1">
    <property type="entry name" value="CELL DIVISION PROTEIN FTSQ"/>
    <property type="match status" value="1"/>
</dbReference>
<keyword evidence="4 9" id="KW-0132">Cell division</keyword>
<dbReference type="Pfam" id="PF03799">
    <property type="entry name" value="FtsQ_DivIB_C"/>
    <property type="match status" value="1"/>
</dbReference>
<dbReference type="Gene3D" id="3.10.20.310">
    <property type="entry name" value="membrane protein fhac"/>
    <property type="match status" value="1"/>
</dbReference>
<dbReference type="OrthoDB" id="9790370at2"/>
<feature type="transmembrane region" description="Helical" evidence="9">
    <location>
        <begin position="14"/>
        <end position="35"/>
    </location>
</feature>
<dbReference type="InterPro" id="IPR045335">
    <property type="entry name" value="FtsQ_C_sf"/>
</dbReference>
<dbReference type="EMBL" id="LAZL01000010">
    <property type="protein sequence ID" value="KMT65622.1"/>
    <property type="molecule type" value="Genomic_DNA"/>
</dbReference>
<proteinExistence type="inferred from homology"/>
<evidence type="ECO:0000313" key="11">
    <source>
        <dbReference type="EMBL" id="KMT65622.1"/>
    </source>
</evidence>
<dbReference type="Gene3D" id="3.40.50.11690">
    <property type="entry name" value="Cell division protein FtsQ/DivIB"/>
    <property type="match status" value="1"/>
</dbReference>